<evidence type="ECO:0000259" key="3">
    <source>
        <dbReference type="SMART" id="SM00849"/>
    </source>
</evidence>
<dbReference type="PANTHER" id="PTHR42951">
    <property type="entry name" value="METALLO-BETA-LACTAMASE DOMAIN-CONTAINING"/>
    <property type="match status" value="1"/>
</dbReference>
<dbReference type="InterPro" id="IPR006311">
    <property type="entry name" value="TAT_signal"/>
</dbReference>
<comment type="caution">
    <text evidence="4">The sequence shown here is derived from an EMBL/GenBank/DDBJ whole genome shotgun (WGS) entry which is preliminary data.</text>
</comment>
<evidence type="ECO:0000313" key="4">
    <source>
        <dbReference type="EMBL" id="GIM93002.1"/>
    </source>
</evidence>
<dbReference type="InterPro" id="IPR001279">
    <property type="entry name" value="Metallo-B-lactamas"/>
</dbReference>
<name>A0A919W1Z1_9ACTN</name>
<dbReference type="Gene3D" id="3.60.15.10">
    <property type="entry name" value="Ribonuclease Z/Hydroxyacylglutathione hydrolase-like"/>
    <property type="match status" value="1"/>
</dbReference>
<dbReference type="CDD" id="cd16276">
    <property type="entry name" value="metallo-hydrolase-like_MBL-fold"/>
    <property type="match status" value="1"/>
</dbReference>
<proteinExistence type="predicted"/>
<protein>
    <submittedName>
        <fullName evidence="4">MBL fold metallo-hydrolase</fullName>
    </submittedName>
</protein>
<dbReference type="PANTHER" id="PTHR42951:SF4">
    <property type="entry name" value="ACYL-COENZYME A THIOESTERASE MBLAC2"/>
    <property type="match status" value="1"/>
</dbReference>
<evidence type="ECO:0000313" key="5">
    <source>
        <dbReference type="Proteomes" id="UP000677082"/>
    </source>
</evidence>
<dbReference type="SUPFAM" id="SSF56281">
    <property type="entry name" value="Metallo-hydrolase/oxidoreductase"/>
    <property type="match status" value="1"/>
</dbReference>
<organism evidence="4 5">
    <name type="scientific">Paractinoplanes toevensis</name>
    <dbReference type="NCBI Taxonomy" id="571911"/>
    <lineage>
        <taxon>Bacteria</taxon>
        <taxon>Bacillati</taxon>
        <taxon>Actinomycetota</taxon>
        <taxon>Actinomycetes</taxon>
        <taxon>Micromonosporales</taxon>
        <taxon>Micromonosporaceae</taxon>
        <taxon>Paractinoplanes</taxon>
    </lineage>
</organism>
<reference evidence="4 5" key="1">
    <citation type="submission" date="2021-03" db="EMBL/GenBank/DDBJ databases">
        <title>Whole genome shotgun sequence of Actinoplanes toevensis NBRC 105298.</title>
        <authorList>
            <person name="Komaki H."/>
            <person name="Tamura T."/>
        </authorList>
    </citation>
    <scope>NUCLEOTIDE SEQUENCE [LARGE SCALE GENOMIC DNA]</scope>
    <source>
        <strain evidence="4 5">NBRC 105298</strain>
    </source>
</reference>
<dbReference type="PROSITE" id="PS51318">
    <property type="entry name" value="TAT"/>
    <property type="match status" value="1"/>
</dbReference>
<accession>A0A919W1Z1</accession>
<dbReference type="EMBL" id="BOQN01000062">
    <property type="protein sequence ID" value="GIM93002.1"/>
    <property type="molecule type" value="Genomic_DNA"/>
</dbReference>
<feature type="signal peptide" evidence="2">
    <location>
        <begin position="1"/>
        <end position="27"/>
    </location>
</feature>
<feature type="domain" description="Metallo-beta-lactamase" evidence="3">
    <location>
        <begin position="85"/>
        <end position="258"/>
    </location>
</feature>
<dbReference type="Pfam" id="PF00753">
    <property type="entry name" value="Lactamase_B"/>
    <property type="match status" value="1"/>
</dbReference>
<gene>
    <name evidence="4" type="ORF">Ato02nite_047950</name>
</gene>
<dbReference type="Proteomes" id="UP000677082">
    <property type="component" value="Unassembled WGS sequence"/>
</dbReference>
<evidence type="ECO:0000256" key="2">
    <source>
        <dbReference type="SAM" id="SignalP"/>
    </source>
</evidence>
<dbReference type="RefSeq" id="WP_246607354.1">
    <property type="nucleotide sequence ID" value="NZ_BOQN01000062.1"/>
</dbReference>
<dbReference type="InterPro" id="IPR050855">
    <property type="entry name" value="NDM-1-like"/>
</dbReference>
<keyword evidence="2" id="KW-0732">Signal</keyword>
<feature type="region of interest" description="Disordered" evidence="1">
    <location>
        <begin position="157"/>
        <end position="177"/>
    </location>
</feature>
<sequence>MDNSTRRSFLAGAAALAAAPVAGSAAAALATPAAAFASAGATAEDPNDLPDYAPIPPSSLGKPVNSLGYAVGKVSRNLYFVTDTDYLSAFIATRDGVVLLDAPPTLGHNIQRAIDEVTKPLGLPNKVTHLIYTHHHSDHAGASSIFGKNIARIGHSETRRLLKRDNDPKKPAPEETFDDHRTLHIGGERIELHWFGENHTPDNIYIHLPGHDALVLVDIAYPGWVPFSNLNLSEDVPGSVAASAKALELPWKHFLGGHLGRVGTRRDVQLHDAYMADLNIEVRRALTTVDPTPFYAKYGANAWAAVKHHLNYVSSVAAEPVIKKYLGRLGAVDVNTESIAFALLESARLNQGFEMSVHD</sequence>
<dbReference type="AlphaFoldDB" id="A0A919W1Z1"/>
<dbReference type="SMART" id="SM00849">
    <property type="entry name" value="Lactamase_B"/>
    <property type="match status" value="1"/>
</dbReference>
<keyword evidence="5" id="KW-1185">Reference proteome</keyword>
<evidence type="ECO:0000256" key="1">
    <source>
        <dbReference type="SAM" id="MobiDB-lite"/>
    </source>
</evidence>
<feature type="chain" id="PRO_5037594482" evidence="2">
    <location>
        <begin position="28"/>
        <end position="359"/>
    </location>
</feature>
<dbReference type="InterPro" id="IPR036866">
    <property type="entry name" value="RibonucZ/Hydroxyglut_hydro"/>
</dbReference>